<dbReference type="GO" id="GO:0033281">
    <property type="term" value="C:TAT protein transport complex"/>
    <property type="evidence" value="ECO:0007669"/>
    <property type="project" value="UniProtKB-UniRule"/>
</dbReference>
<gene>
    <name evidence="6" type="primary">tatC2</name>
    <name evidence="5" type="synonym">tatC</name>
    <name evidence="6" type="ORF">ERS140147_00436</name>
</gene>
<feature type="transmembrane region" description="Helical" evidence="5">
    <location>
        <begin position="14"/>
        <end position="37"/>
    </location>
</feature>
<evidence type="ECO:0000256" key="2">
    <source>
        <dbReference type="ARBA" id="ARBA00022692"/>
    </source>
</evidence>
<feature type="transmembrane region" description="Helical" evidence="5">
    <location>
        <begin position="150"/>
        <end position="172"/>
    </location>
</feature>
<dbReference type="EMBL" id="CCEH01000002">
    <property type="protein sequence ID" value="CDR27252.1"/>
    <property type="molecule type" value="Genomic_DNA"/>
</dbReference>
<dbReference type="Pfam" id="PF00902">
    <property type="entry name" value="TatC"/>
    <property type="match status" value="1"/>
</dbReference>
<dbReference type="GO" id="GO:0009977">
    <property type="term" value="F:proton motive force dependent protein transmembrane transporter activity"/>
    <property type="evidence" value="ECO:0007669"/>
    <property type="project" value="TreeGrafter"/>
</dbReference>
<name>A0A077UJI4_9STAP</name>
<evidence type="ECO:0000256" key="4">
    <source>
        <dbReference type="ARBA" id="ARBA00023136"/>
    </source>
</evidence>
<dbReference type="HAMAP" id="MF_00902">
    <property type="entry name" value="TatC"/>
    <property type="match status" value="1"/>
</dbReference>
<evidence type="ECO:0000313" key="7">
    <source>
        <dbReference type="Proteomes" id="UP000044616"/>
    </source>
</evidence>
<feature type="transmembrane region" description="Helical" evidence="5">
    <location>
        <begin position="184"/>
        <end position="199"/>
    </location>
</feature>
<comment type="function">
    <text evidence="5">Part of the twin-arginine translocation (Tat) system that transports large folded proteins containing a characteristic twin-arginine motif in their signal peptide across membranes.</text>
</comment>
<evidence type="ECO:0000256" key="1">
    <source>
        <dbReference type="ARBA" id="ARBA00004141"/>
    </source>
</evidence>
<sequence>MVHFSELRHRLVKILLSFVITVIVVYISSFWWMTSFISYITRAHVALHAFSFTEMIQIYVMIIFFIAFCFISPVMFYQLWAFIAPGLHNNERQFIYKYSFFSVLLFCAGVTFAFYVGFPMIIQFALKLSLTLNISPVIGFKAYLIELIRWLFTFGILFQLPILFMGIAKFGLLDTNSLKHYRKYIYFACFVLASIIAPPDITLNILLTLPLILLFEFSMFIVKLTNRIESTIE</sequence>
<proteinExistence type="inferred from homology"/>
<dbReference type="PRINTS" id="PR01840">
    <property type="entry name" value="TATCFAMILY"/>
</dbReference>
<keyword evidence="5" id="KW-0653">Protein transport</keyword>
<feature type="transmembrane region" description="Helical" evidence="5">
    <location>
        <begin position="95"/>
        <end position="117"/>
    </location>
</feature>
<keyword evidence="5" id="KW-0813">Transport</keyword>
<dbReference type="Proteomes" id="UP000044616">
    <property type="component" value="Unassembled WGS sequence"/>
</dbReference>
<protein>
    <recommendedName>
        <fullName evidence="5">Sec-independent protein translocase protein TatC</fullName>
    </recommendedName>
</protein>
<organism evidence="6 7">
    <name type="scientific">Staphylococcus schweitzeri</name>
    <dbReference type="NCBI Taxonomy" id="1654388"/>
    <lineage>
        <taxon>Bacteria</taxon>
        <taxon>Bacillati</taxon>
        <taxon>Bacillota</taxon>
        <taxon>Bacilli</taxon>
        <taxon>Bacillales</taxon>
        <taxon>Staphylococcaceae</taxon>
        <taxon>Staphylococcus</taxon>
    </lineage>
</organism>
<dbReference type="RefSeq" id="WP_078102352.1">
    <property type="nucleotide sequence ID" value="NZ_CCEH01000002.1"/>
</dbReference>
<dbReference type="PANTHER" id="PTHR30371">
    <property type="entry name" value="SEC-INDEPENDENT PROTEIN TRANSLOCASE PROTEIN TATC"/>
    <property type="match status" value="1"/>
</dbReference>
<comment type="similarity">
    <text evidence="5">Belongs to the TatC family.</text>
</comment>
<dbReference type="PANTHER" id="PTHR30371:SF0">
    <property type="entry name" value="SEC-INDEPENDENT PROTEIN TRANSLOCASE PROTEIN TATC, CHLOROPLASTIC-RELATED"/>
    <property type="match status" value="1"/>
</dbReference>
<keyword evidence="4 5" id="KW-0472">Membrane</keyword>
<dbReference type="NCBIfam" id="TIGR00945">
    <property type="entry name" value="tatC"/>
    <property type="match status" value="1"/>
</dbReference>
<dbReference type="GO" id="GO:0043953">
    <property type="term" value="P:protein transport by the Tat complex"/>
    <property type="evidence" value="ECO:0007669"/>
    <property type="project" value="UniProtKB-UniRule"/>
</dbReference>
<dbReference type="AlphaFoldDB" id="A0A077UJI4"/>
<evidence type="ECO:0000313" key="6">
    <source>
        <dbReference type="EMBL" id="CDR27252.1"/>
    </source>
</evidence>
<comment type="subcellular location">
    <subcellularLocation>
        <location evidence="5">Cell membrane</location>
        <topology evidence="5">Multi-pass membrane protein</topology>
    </subcellularLocation>
    <subcellularLocation>
        <location evidence="1">Membrane</location>
        <topology evidence="1">Multi-pass membrane protein</topology>
    </subcellularLocation>
</comment>
<keyword evidence="3 5" id="KW-1133">Transmembrane helix</keyword>
<evidence type="ECO:0000256" key="5">
    <source>
        <dbReference type="HAMAP-Rule" id="MF_00902"/>
    </source>
</evidence>
<dbReference type="GO" id="GO:0065002">
    <property type="term" value="P:intracellular protein transmembrane transport"/>
    <property type="evidence" value="ECO:0007669"/>
    <property type="project" value="TreeGrafter"/>
</dbReference>
<feature type="transmembrane region" description="Helical" evidence="5">
    <location>
        <begin position="58"/>
        <end position="83"/>
    </location>
</feature>
<keyword evidence="2 5" id="KW-0812">Transmembrane</keyword>
<keyword evidence="5" id="KW-1003">Cell membrane</keyword>
<reference evidence="6 7" key="1">
    <citation type="submission" date="2014-05" db="EMBL/GenBank/DDBJ databases">
        <authorList>
            <person name="Aslett A.Martin."/>
            <person name="De Silva Nishadi"/>
        </authorList>
    </citation>
    <scope>NUCLEOTIDE SEQUENCE [LARGE SCALE GENOMIC DNA]</scope>
</reference>
<accession>A0A077UJI4</accession>
<keyword evidence="5" id="KW-0811">Translocation</keyword>
<evidence type="ECO:0000256" key="3">
    <source>
        <dbReference type="ARBA" id="ARBA00022989"/>
    </source>
</evidence>
<comment type="subunit">
    <text evidence="5">Forms a complex with TatA.</text>
</comment>
<dbReference type="InterPro" id="IPR002033">
    <property type="entry name" value="TatC"/>
</dbReference>
<feature type="transmembrane region" description="Helical" evidence="5">
    <location>
        <begin position="205"/>
        <end position="222"/>
    </location>
</feature>